<feature type="compositionally biased region" description="Low complexity" evidence="8">
    <location>
        <begin position="1374"/>
        <end position="1383"/>
    </location>
</feature>
<feature type="compositionally biased region" description="Low complexity" evidence="8">
    <location>
        <begin position="1638"/>
        <end position="1653"/>
    </location>
</feature>
<dbReference type="GO" id="GO:0060090">
    <property type="term" value="F:molecular adaptor activity"/>
    <property type="evidence" value="ECO:0007669"/>
    <property type="project" value="TreeGrafter"/>
</dbReference>
<feature type="compositionally biased region" description="Low complexity" evidence="8">
    <location>
        <begin position="683"/>
        <end position="697"/>
    </location>
</feature>
<feature type="compositionally biased region" description="Gly residues" evidence="8">
    <location>
        <begin position="1973"/>
        <end position="1985"/>
    </location>
</feature>
<dbReference type="GO" id="GO:0005774">
    <property type="term" value="C:vacuolar membrane"/>
    <property type="evidence" value="ECO:0007669"/>
    <property type="project" value="UniProtKB-SubCell"/>
</dbReference>
<feature type="compositionally biased region" description="Low complexity" evidence="8">
    <location>
        <begin position="1353"/>
        <end position="1367"/>
    </location>
</feature>
<feature type="region of interest" description="Disordered" evidence="8">
    <location>
        <begin position="811"/>
        <end position="837"/>
    </location>
</feature>
<feature type="compositionally biased region" description="Low complexity" evidence="8">
    <location>
        <begin position="1831"/>
        <end position="1850"/>
    </location>
</feature>
<dbReference type="GO" id="GO:0000045">
    <property type="term" value="P:autophagosome assembly"/>
    <property type="evidence" value="ECO:0007669"/>
    <property type="project" value="UniProtKB-UniRule"/>
</dbReference>
<dbReference type="InterPro" id="IPR045326">
    <property type="entry name" value="ATG17-like_dom"/>
</dbReference>
<proteinExistence type="inferred from homology"/>
<dbReference type="Gene3D" id="3.10.20.90">
    <property type="entry name" value="Phosphatidylinositol 3-kinase Catalytic Subunit, Chain A, domain 1"/>
    <property type="match status" value="1"/>
</dbReference>
<feature type="compositionally biased region" description="Polar residues" evidence="8">
    <location>
        <begin position="1691"/>
        <end position="1704"/>
    </location>
</feature>
<sequence>MRLYRAETGKRVLIPQLRPNDGLDTLKIAIEKATRIPPSSQILMTSSGLQLKPDMMFEAITSSGKDEYTIMVYNREVLTTDISNSILSLTEQVKVEPPIRPLSPSQTQLALAPSSSQTTIDYREWGLHFQRVFEGYVSHLLSYYRAIVAHAGVCERIMEELRVQAMAVQVALTNLDAHSRSVIDTFEKFNAFAAKEFAKQARLLQSFPRDIETLRRIRVHPALLQQDSPDRYIADFIPADKLVIWADRCREIHDGLVREGKELTLAIKEVQEGTLAIRNNSGINLDQLEDAMSEILHTVEQQSQLKHRLERDQSKVKERITDLASPAKLSSAAMNLEELSQLAHIYQTDYIVMSRQADEELRNKVGIFISAKHSQTANLITQLMHISKLQSTIASIPPSLGNLDDALRKRDADFSQLVYVQRIPIAYGALVVEIVRRREYTKLLLQKSQQLAEVMSRFRHLEQRRRDSFRSEVAKFVPVVVSGLDDPPPFCEINTLNTKDRLPVLTRENLVEFERVVQQLRASMVGSSPKGGESSIHGGGGGALHALVAAELSAGGAATSSSSVSVSSTESSQQDALTKLRVTLTKMTNQMEVMSGEFDRLLEKSFYTERLQRLEEENVKLRADTSRTDVQQRAGTPQLAQQPFSRIQATINTAGSTTTTSGTTAVNAPTSPKLSRQHSKGGATAAPAAPAAAAQAPVSGGGNLSSAGRFDADEAAMAAMNQNQVRLMRENAELLSKNKAYEARIRSLEETLFQNFRAKSMGGGGASGTSPTGASSLTFSGRGSSRPASVSLSPEQGISIVEDDRLQRQLEAKEQEVETKERELEAKEQELEMKERELDDAAHTIEELEKELRDAKLSQQESSTTNDHLRQEVLELKLQCASQPDAMEEWALNMDAAQKRANELEQELKDMTTKHDHLLAHQEKEKELQGLEVKALKDRIDELTSRLGLEKEILEGQLEQAKRVADEATERATELENELEVVNEELQNKVLQLEEEVEHHATEHIEVKARFKEQEQQLESHRAVHSDILAQLREQETRTAEAKAELEKAQTEASALQTQVSQLEAERAKVEDQLLQLKEAQDQVTHKLEVSEAAKHDLNLEVDGLRAQLTDIHGQHDSYKGNVNLRLEEAKLMVRRAEEDWKEKAKLLEQMEKAIKDLDEPLKECMHTLDLDVPGVCVANVGQAHERIEEIRQAITQLLQVHATQRKESDAKMHEHVDKLTKEHSSTKQALESTVLTLEQALETAKEDSRSIKQELEAAVAKAHEELESLRQERTMSSVPEPSSPPVTIVSPTFAPQGLSRQQSWSLTDRRIMCTLSLDLGIPVPMLMDIGSSQILLPSASMLLEKSSESRQRSSSATASSSVTATTGSGGSGSSRQGSSSSTMTVPLPRDQLATIDFAQVDMEKLAALIKRKNADADHMFKRWQRECRSLKDKYGRAAAEAFEKIAFRNFKVDDLALFLPTRNSISKPWAAFNINSPHYFLQMTPSMAAQIKNREWIVARIHSITEAVVDRRLEQSPPPAVATEGSSDGDQQQQQQPFSPNNPYGLADGVKYYLLEATSWNGPSSYHGHGKSSSSSSSLNHHGASGSSSSRLRHHASTPVLSESQSGSRREKERAKKEGEDPSPGKHEKRLSSVFEASSSSAASPSPSSSSAMAKDSPRAQHIKSASETSVRSTSAPTGSAASTLLSSAEGVQSGASGSQSPAVLSLLQQQQHQQQQQQQASSGSTGRIASIFNRRLSGAEASSAPSGSGSSGSLAQQQQLHQQHPTTTRHQRHGSISQAEGGGEGMSSPLTMSSSSSSLLLAKSQPIPIQQQQQHQSSPAANALRATLSSSVGSTGSGGSQSSSLHAPHPVVHPAAAAVAAAAVVSSTHVTSSPPRTMILSSSPLKTTVSTVSAMGRTVGVGAGAGGGGGGSSSSAGSGGGSSNVGGGGLGISSTANTTGLGTSPSGVVGQQTLSTSSNSSLSSSSLSSVGGSGSGSGSGSGGTHSHPHPATKAPVNPSRLSMSSNRDDLEQMGLFATDEDQEAEREKQETQAREQAQQQRATLTSRSSSSSTSSMWHVPNQ</sequence>
<evidence type="ECO:0000256" key="2">
    <source>
        <dbReference type="ARBA" id="ARBA00022448"/>
    </source>
</evidence>
<feature type="compositionally biased region" description="Low complexity" evidence="8">
    <location>
        <begin position="1674"/>
        <end position="1690"/>
    </location>
</feature>
<feature type="region of interest" description="Disordered" evidence="8">
    <location>
        <begin position="624"/>
        <end position="643"/>
    </location>
</feature>
<dbReference type="EMBL" id="JAAAJB010000493">
    <property type="protein sequence ID" value="KAG0254831.1"/>
    <property type="molecule type" value="Genomic_DNA"/>
</dbReference>
<feature type="compositionally biased region" description="Low complexity" evidence="8">
    <location>
        <begin position="654"/>
        <end position="665"/>
    </location>
</feature>
<feature type="region of interest" description="Disordered" evidence="8">
    <location>
        <begin position="654"/>
        <end position="705"/>
    </location>
</feature>
<feature type="region of interest" description="Disordered" evidence="8">
    <location>
        <begin position="1347"/>
        <end position="1386"/>
    </location>
</feature>
<feature type="compositionally biased region" description="Basic and acidic residues" evidence="8">
    <location>
        <begin position="1609"/>
        <end position="1627"/>
    </location>
</feature>
<feature type="compositionally biased region" description="Polar residues" evidence="8">
    <location>
        <begin position="628"/>
        <end position="643"/>
    </location>
</feature>
<evidence type="ECO:0000256" key="3">
    <source>
        <dbReference type="ARBA" id="ARBA00022927"/>
    </source>
</evidence>
<dbReference type="InterPro" id="IPR019460">
    <property type="entry name" value="Atg11_C"/>
</dbReference>
<keyword evidence="3 6" id="KW-0653">Protein transport</keyword>
<feature type="region of interest" description="Disordered" evidence="8">
    <location>
        <begin position="1565"/>
        <end position="1850"/>
    </location>
</feature>
<dbReference type="GO" id="GO:1990316">
    <property type="term" value="C:Atg1/ULK1 kinase complex"/>
    <property type="evidence" value="ECO:0007669"/>
    <property type="project" value="TreeGrafter"/>
</dbReference>
<keyword evidence="4 6" id="KW-0072">Autophagy</keyword>
<keyword evidence="12" id="KW-1185">Reference proteome</keyword>
<feature type="coiled-coil region" evidence="7">
    <location>
        <begin position="951"/>
        <end position="1003"/>
    </location>
</feature>
<comment type="subunit">
    <text evidence="6">Homodimer.</text>
</comment>
<feature type="domain" description="Autophagy-related protein 11 C-terminal" evidence="10">
    <location>
        <begin position="1410"/>
        <end position="1559"/>
    </location>
</feature>
<evidence type="ECO:0000259" key="10">
    <source>
        <dbReference type="Pfam" id="PF10377"/>
    </source>
</evidence>
<comment type="caution">
    <text evidence="11">The sequence shown here is derived from an EMBL/GenBank/DDBJ whole genome shotgun (WGS) entry which is preliminary data.</text>
</comment>
<dbReference type="GO" id="GO:0034045">
    <property type="term" value="C:phagophore assembly site membrane"/>
    <property type="evidence" value="ECO:0007669"/>
    <property type="project" value="UniProtKB-SubCell"/>
</dbReference>
<feature type="compositionally biased region" description="Low complexity" evidence="8">
    <location>
        <begin position="1955"/>
        <end position="1972"/>
    </location>
</feature>
<keyword evidence="6" id="KW-0472">Membrane</keyword>
<dbReference type="GO" id="GO:0034517">
    <property type="term" value="P:ribophagy"/>
    <property type="evidence" value="ECO:0007669"/>
    <property type="project" value="TreeGrafter"/>
</dbReference>
<feature type="coiled-coil region" evidence="7">
    <location>
        <begin position="1029"/>
        <end position="1154"/>
    </location>
</feature>
<feature type="region of interest" description="Disordered" evidence="8">
    <location>
        <begin position="1271"/>
        <end position="1293"/>
    </location>
</feature>
<feature type="region of interest" description="Disordered" evidence="8">
    <location>
        <begin position="761"/>
        <end position="797"/>
    </location>
</feature>
<dbReference type="Gene3D" id="6.10.140.910">
    <property type="match status" value="1"/>
</dbReference>
<dbReference type="Pfam" id="PF04108">
    <property type="entry name" value="ATG17_like"/>
    <property type="match status" value="1"/>
</dbReference>
<dbReference type="GO" id="GO:0034727">
    <property type="term" value="P:piecemeal microautophagy of the nucleus"/>
    <property type="evidence" value="ECO:0007669"/>
    <property type="project" value="TreeGrafter"/>
</dbReference>
<organism evidence="11 12">
    <name type="scientific">Actinomortierella ambigua</name>
    <dbReference type="NCBI Taxonomy" id="1343610"/>
    <lineage>
        <taxon>Eukaryota</taxon>
        <taxon>Fungi</taxon>
        <taxon>Fungi incertae sedis</taxon>
        <taxon>Mucoromycota</taxon>
        <taxon>Mortierellomycotina</taxon>
        <taxon>Mortierellomycetes</taxon>
        <taxon>Mortierellales</taxon>
        <taxon>Mortierellaceae</taxon>
        <taxon>Actinomortierella</taxon>
    </lineage>
</organism>
<keyword evidence="5 7" id="KW-0175">Coiled coil</keyword>
<evidence type="ECO:0000256" key="8">
    <source>
        <dbReference type="SAM" id="MobiDB-lite"/>
    </source>
</evidence>
<feature type="region of interest" description="Disordered" evidence="8">
    <location>
        <begin position="1511"/>
        <end position="1544"/>
    </location>
</feature>
<dbReference type="GO" id="GO:0015031">
    <property type="term" value="P:protein transport"/>
    <property type="evidence" value="ECO:0007669"/>
    <property type="project" value="UniProtKB-KW"/>
</dbReference>
<accession>A0A9P6U092</accession>
<evidence type="ECO:0000256" key="5">
    <source>
        <dbReference type="ARBA" id="ARBA00023054"/>
    </source>
</evidence>
<feature type="compositionally biased region" description="Low complexity" evidence="8">
    <location>
        <begin position="1275"/>
        <end position="1293"/>
    </location>
</feature>
<feature type="compositionally biased region" description="Low complexity" evidence="8">
    <location>
        <begin position="1789"/>
        <end position="1821"/>
    </location>
</feature>
<dbReference type="GO" id="GO:1903599">
    <property type="term" value="P:positive regulation of autophagy of mitochondrion"/>
    <property type="evidence" value="ECO:0007669"/>
    <property type="project" value="UniProtKB-UniRule"/>
</dbReference>
<evidence type="ECO:0000256" key="1">
    <source>
        <dbReference type="ARBA" id="ARBA00009729"/>
    </source>
</evidence>
<comment type="function">
    <text evidence="6">Involved in cytoplasm to vacuole transport (Cvt), pexophagy, mitophagy and nucleophagy. Recruits mitochondria for their selective degradation via autophagy (mitophagy) during starvation. Works as scaffold proteins that recruit ATG proteins to the pre-autophagosome (PAS), the site of vesicle/autophagosome formation. Required for the Cvt vesicles completion.</text>
</comment>
<dbReference type="Proteomes" id="UP000807716">
    <property type="component" value="Unassembled WGS sequence"/>
</dbReference>
<keyword evidence="6" id="KW-0926">Vacuole</keyword>
<dbReference type="GO" id="GO:0000422">
    <property type="term" value="P:autophagy of mitochondrion"/>
    <property type="evidence" value="ECO:0007669"/>
    <property type="project" value="TreeGrafter"/>
</dbReference>
<evidence type="ECO:0000256" key="4">
    <source>
        <dbReference type="ARBA" id="ARBA00023006"/>
    </source>
</evidence>
<comment type="subcellular location">
    <subcellularLocation>
        <location evidence="6">Preautophagosomal structure membrane</location>
        <topology evidence="6">Peripheral membrane protein</topology>
    </subcellularLocation>
    <subcellularLocation>
        <location evidence="6">Vacuole membrane</location>
        <topology evidence="6">Peripheral membrane protein</topology>
    </subcellularLocation>
    <text evidence="6">During pexophagy, accumulates in the vacuolar membrane region, where the peroxisomes contact the vacuole.</text>
</comment>
<dbReference type="PANTHER" id="PTHR13222:SF1">
    <property type="entry name" value="RB1-INDUCIBLE COILED-COIL PROTEIN 1"/>
    <property type="match status" value="1"/>
</dbReference>
<keyword evidence="2 6" id="KW-0813">Transport</keyword>
<comment type="similarity">
    <text evidence="1 6">Belongs to the ATG11 family.</text>
</comment>
<feature type="coiled-coil region" evidence="7">
    <location>
        <begin position="724"/>
        <end position="751"/>
    </location>
</feature>
<dbReference type="GO" id="GO:0061709">
    <property type="term" value="P:reticulophagy"/>
    <property type="evidence" value="ECO:0007669"/>
    <property type="project" value="TreeGrafter"/>
</dbReference>
<protein>
    <recommendedName>
        <fullName evidence="6">Autophagy-related protein 11</fullName>
    </recommendedName>
</protein>
<feature type="compositionally biased region" description="Polar residues" evidence="8">
    <location>
        <begin position="1938"/>
        <end position="1954"/>
    </location>
</feature>
<feature type="domain" description="Autophagy protein ATG17-like" evidence="9">
    <location>
        <begin position="153"/>
        <end position="476"/>
    </location>
</feature>
<dbReference type="InterPro" id="IPR040040">
    <property type="entry name" value="ATG11"/>
</dbReference>
<feature type="region of interest" description="Disordered" evidence="8">
    <location>
        <begin position="1938"/>
        <end position="2064"/>
    </location>
</feature>
<evidence type="ECO:0000313" key="11">
    <source>
        <dbReference type="EMBL" id="KAG0254831.1"/>
    </source>
</evidence>
<reference evidence="11" key="1">
    <citation type="journal article" date="2020" name="Fungal Divers.">
        <title>Resolving the Mortierellaceae phylogeny through synthesis of multi-gene phylogenetics and phylogenomics.</title>
        <authorList>
            <person name="Vandepol N."/>
            <person name="Liber J."/>
            <person name="Desiro A."/>
            <person name="Na H."/>
            <person name="Kennedy M."/>
            <person name="Barry K."/>
            <person name="Grigoriev I.V."/>
            <person name="Miller A.N."/>
            <person name="O'Donnell K."/>
            <person name="Stajich J.E."/>
            <person name="Bonito G."/>
        </authorList>
    </citation>
    <scope>NUCLEOTIDE SEQUENCE</scope>
    <source>
        <strain evidence="11">BC1065</strain>
    </source>
</reference>
<feature type="compositionally biased region" description="Low complexity" evidence="8">
    <location>
        <begin position="1710"/>
        <end position="1721"/>
    </location>
</feature>
<evidence type="ECO:0000313" key="12">
    <source>
        <dbReference type="Proteomes" id="UP000807716"/>
    </source>
</evidence>
<feature type="compositionally biased region" description="Low complexity" evidence="8">
    <location>
        <begin position="1565"/>
        <end position="1591"/>
    </location>
</feature>
<name>A0A9P6U092_9FUNG</name>
<evidence type="ECO:0000259" key="9">
    <source>
        <dbReference type="Pfam" id="PF04108"/>
    </source>
</evidence>
<feature type="compositionally biased region" description="Low complexity" evidence="8">
    <location>
        <begin position="2036"/>
        <end position="2057"/>
    </location>
</feature>
<evidence type="ECO:0000256" key="7">
    <source>
        <dbReference type="SAM" id="Coils"/>
    </source>
</evidence>
<dbReference type="GO" id="GO:0019901">
    <property type="term" value="F:protein kinase binding"/>
    <property type="evidence" value="ECO:0007669"/>
    <property type="project" value="TreeGrafter"/>
</dbReference>
<gene>
    <name evidence="11" type="primary">ATG11</name>
    <name evidence="11" type="ORF">DFQ27_006598</name>
</gene>
<feature type="compositionally biased region" description="Low complexity" evidence="8">
    <location>
        <begin position="1738"/>
        <end position="1762"/>
    </location>
</feature>
<dbReference type="OrthoDB" id="447953at2759"/>
<evidence type="ECO:0000256" key="6">
    <source>
        <dbReference type="RuleBase" id="RU367075"/>
    </source>
</evidence>
<feature type="compositionally biased region" description="Polar residues" evidence="8">
    <location>
        <begin position="777"/>
        <end position="796"/>
    </location>
</feature>
<dbReference type="Pfam" id="PF10377">
    <property type="entry name" value="ATG11"/>
    <property type="match status" value="1"/>
</dbReference>
<dbReference type="PANTHER" id="PTHR13222">
    <property type="entry name" value="RB1-INDUCIBLE COILED-COIL"/>
    <property type="match status" value="1"/>
</dbReference>